<dbReference type="GO" id="GO:0016788">
    <property type="term" value="F:hydrolase activity, acting on ester bonds"/>
    <property type="evidence" value="ECO:0007669"/>
    <property type="project" value="InterPro"/>
</dbReference>
<dbReference type="Proteomes" id="UP000292087">
    <property type="component" value="Unassembled WGS sequence"/>
</dbReference>
<dbReference type="GO" id="GO:0005737">
    <property type="term" value="C:cytoplasm"/>
    <property type="evidence" value="ECO:0007669"/>
    <property type="project" value="InterPro"/>
</dbReference>
<name>A0A4Q8LY71_9GAMM</name>
<feature type="domain" description="Toxin SymE-like" evidence="1">
    <location>
        <begin position="11"/>
        <end position="69"/>
    </location>
</feature>
<dbReference type="Pfam" id="PF08845">
    <property type="entry name" value="SymE_toxin"/>
    <property type="match status" value="1"/>
</dbReference>
<proteinExistence type="predicted"/>
<protein>
    <submittedName>
        <fullName evidence="2">Type I toxin-antitoxin system SymE family toxin</fullName>
    </submittedName>
</protein>
<dbReference type="RefSeq" id="WP_130522501.1">
    <property type="nucleotide sequence ID" value="NZ_SHLZ01000001.1"/>
</dbReference>
<evidence type="ECO:0000313" key="3">
    <source>
        <dbReference type="Proteomes" id="UP000292087"/>
    </source>
</evidence>
<comment type="caution">
    <text evidence="2">The sequence shown here is derived from an EMBL/GenBank/DDBJ whole genome shotgun (WGS) entry which is preliminary data.</text>
</comment>
<sequence length="73" mass="8491">MTTKKTPLPKPRYLTISYQVYESRHQDQERRYRPRQVPFLRLSGDWLFAAGFAVGQKARVQVTDQGIVILPEG</sequence>
<dbReference type="GO" id="GO:0003723">
    <property type="term" value="F:RNA binding"/>
    <property type="evidence" value="ECO:0007669"/>
    <property type="project" value="InterPro"/>
</dbReference>
<accession>A0A4Q8LY71</accession>
<dbReference type="EMBL" id="SHMF01000001">
    <property type="protein sequence ID" value="TAA37528.1"/>
    <property type="molecule type" value="Genomic_DNA"/>
</dbReference>
<organism evidence="2 3">
    <name type="scientific">Pseudoxanthomonas winnipegensis</name>
    <dbReference type="NCBI Taxonomy" id="2480810"/>
    <lineage>
        <taxon>Bacteria</taxon>
        <taxon>Pseudomonadati</taxon>
        <taxon>Pseudomonadota</taxon>
        <taxon>Gammaproteobacteria</taxon>
        <taxon>Lysobacterales</taxon>
        <taxon>Lysobacteraceae</taxon>
        <taxon>Pseudoxanthomonas</taxon>
    </lineage>
</organism>
<reference evidence="2 3" key="1">
    <citation type="submission" date="2019-02" db="EMBL/GenBank/DDBJ databases">
        <title>WGS of Pseudoxanthomonas species novum from clinical isolates.</title>
        <authorList>
            <person name="Bernier A.-M."/>
            <person name="Bernard K."/>
            <person name="Vachon A."/>
        </authorList>
    </citation>
    <scope>NUCLEOTIDE SEQUENCE [LARGE SCALE GENOMIC DNA]</scope>
    <source>
        <strain evidence="2 3">NML140781</strain>
    </source>
</reference>
<evidence type="ECO:0000259" key="1">
    <source>
        <dbReference type="Pfam" id="PF08845"/>
    </source>
</evidence>
<evidence type="ECO:0000313" key="2">
    <source>
        <dbReference type="EMBL" id="TAA37528.1"/>
    </source>
</evidence>
<gene>
    <name evidence="2" type="ORF">EA656_02335</name>
</gene>
<dbReference type="InterPro" id="IPR014944">
    <property type="entry name" value="Toxin_SymE-like"/>
</dbReference>
<dbReference type="GO" id="GO:0016070">
    <property type="term" value="P:RNA metabolic process"/>
    <property type="evidence" value="ECO:0007669"/>
    <property type="project" value="InterPro"/>
</dbReference>
<dbReference type="AlphaFoldDB" id="A0A4Q8LY71"/>